<dbReference type="Pfam" id="PF00084">
    <property type="entry name" value="Sushi"/>
    <property type="match status" value="4"/>
</dbReference>
<dbReference type="InterPro" id="IPR035992">
    <property type="entry name" value="Ricin_B-like_lectins"/>
</dbReference>
<evidence type="ECO:0000256" key="1">
    <source>
        <dbReference type="ARBA" id="ARBA00022659"/>
    </source>
</evidence>
<evidence type="ECO:0000256" key="4">
    <source>
        <dbReference type="ARBA" id="ARBA00023180"/>
    </source>
</evidence>
<keyword evidence="1 5" id="KW-0768">Sushi</keyword>
<keyword evidence="3 5" id="KW-1015">Disulfide bond</keyword>
<reference evidence="7 8" key="1">
    <citation type="submission" date="2024-02" db="EMBL/GenBank/DDBJ databases">
        <authorList>
            <person name="Daric V."/>
            <person name="Darras S."/>
        </authorList>
    </citation>
    <scope>NUCLEOTIDE SEQUENCE [LARGE SCALE GENOMIC DNA]</scope>
</reference>
<dbReference type="SUPFAM" id="SSF57535">
    <property type="entry name" value="Complement control module/SCR domain"/>
    <property type="match status" value="4"/>
</dbReference>
<dbReference type="InterPro" id="IPR000436">
    <property type="entry name" value="Sushi_SCR_CCP_dom"/>
</dbReference>
<evidence type="ECO:0000256" key="5">
    <source>
        <dbReference type="PROSITE-ProRule" id="PRU00302"/>
    </source>
</evidence>
<dbReference type="Gene3D" id="2.10.70.10">
    <property type="entry name" value="Complement Module, domain 1"/>
    <property type="match status" value="4"/>
</dbReference>
<dbReference type="PANTHER" id="PTHR19325">
    <property type="entry name" value="COMPLEMENT COMPONENT-RELATED SUSHI DOMAIN-CONTAINING"/>
    <property type="match status" value="1"/>
</dbReference>
<name>A0ABP0G0X6_CLALP</name>
<accession>A0ABP0G0X6</accession>
<feature type="domain" description="Sushi" evidence="6">
    <location>
        <begin position="289"/>
        <end position="340"/>
    </location>
</feature>
<protein>
    <recommendedName>
        <fullName evidence="6">Sushi domain-containing protein</fullName>
    </recommendedName>
</protein>
<evidence type="ECO:0000313" key="7">
    <source>
        <dbReference type="EMBL" id="CAK8685490.1"/>
    </source>
</evidence>
<dbReference type="InterPro" id="IPR035976">
    <property type="entry name" value="Sushi/SCR/CCP_sf"/>
</dbReference>
<feature type="domain" description="Sushi" evidence="6">
    <location>
        <begin position="210"/>
        <end position="275"/>
    </location>
</feature>
<sequence length="583" mass="62557">MTFLMVTCDENQGNQLFSSSYQYQVMTYNGLFLSVGHRTSRKPIFLDQIHPFYGNADWKFKDVENGMLYSLFGARNNGSCLKFNSTENMDVVPSTCTAEAQVDGTVCSVSCNAGFSLSSTSSSSVQCVRGSWNITSHLKCLPDNGCNPYESTLLKDVTVTPQTCVSESMDEKSVCSFSCGDPLKYLHGVSSVTCKDDGSWSSSTSVACNAYCSTTDLSLAINKSTTYMEGCSSTLIKSGGVCSFQCLSGYILNGTPLVTCLNSGNWDSTPPMCEKRCRPPVLGPLATLSNCTTQKLQNGYTVGTTCSVTCPAGYVAPFGSFIQCQNSGLWNSGGLSKCVVSCPAFLPSTDFHATPSSCSESPSPIGTNCQLTCTSGYLFNGRDFVSSFERTCGSNGLWQGTVAQCVTACPPISTVIDSNLFNYEPLSCMSGPQLVGARCSKKCRNMDNILGKISELTCTSNGTWLTSEVYSTLDDCVSYCPGLIASIHVQIEPASCTNEMVEPGTECFIHCPFGMDRIGPGIKNCNSVVDWGIGSSWSSAMETECVARCPPVLVPPYTYVFPTDCSYSCIEFISYVKVTVDSA</sequence>
<dbReference type="Proteomes" id="UP001642483">
    <property type="component" value="Unassembled WGS sequence"/>
</dbReference>
<dbReference type="PANTHER" id="PTHR19325:SF567">
    <property type="entry name" value="SUSHI, VON WILLEBRAND FACTOR TYPE A, EGF AND PENTRAXIN DOMAIN-CONTAINING PROTEIN 1-LIKE"/>
    <property type="match status" value="1"/>
</dbReference>
<keyword evidence="4" id="KW-0325">Glycoprotein</keyword>
<evidence type="ECO:0000313" key="8">
    <source>
        <dbReference type="Proteomes" id="UP001642483"/>
    </source>
</evidence>
<comment type="caution">
    <text evidence="7">The sequence shown here is derived from an EMBL/GenBank/DDBJ whole genome shotgun (WGS) entry which is preliminary data.</text>
</comment>
<keyword evidence="2" id="KW-0677">Repeat</keyword>
<comment type="caution">
    <text evidence="5">Lacks conserved residue(s) required for the propagation of feature annotation.</text>
</comment>
<dbReference type="EMBL" id="CAWYQH010000100">
    <property type="protein sequence ID" value="CAK8685490.1"/>
    <property type="molecule type" value="Genomic_DNA"/>
</dbReference>
<dbReference type="SMART" id="SM00032">
    <property type="entry name" value="CCP"/>
    <property type="match status" value="6"/>
</dbReference>
<dbReference type="InterPro" id="IPR050350">
    <property type="entry name" value="Compl-Cell_Adhes-Reg"/>
</dbReference>
<evidence type="ECO:0000259" key="6">
    <source>
        <dbReference type="PROSITE" id="PS50923"/>
    </source>
</evidence>
<proteinExistence type="predicted"/>
<evidence type="ECO:0000256" key="2">
    <source>
        <dbReference type="ARBA" id="ARBA00022737"/>
    </source>
</evidence>
<dbReference type="CDD" id="cd00033">
    <property type="entry name" value="CCP"/>
    <property type="match status" value="1"/>
</dbReference>
<dbReference type="PROSITE" id="PS50923">
    <property type="entry name" value="SUSHI"/>
    <property type="match status" value="2"/>
</dbReference>
<gene>
    <name evidence="7" type="ORF">CVLEPA_LOCUS16618</name>
</gene>
<keyword evidence="8" id="KW-1185">Reference proteome</keyword>
<organism evidence="7 8">
    <name type="scientific">Clavelina lepadiformis</name>
    <name type="common">Light-bulb sea squirt</name>
    <name type="synonym">Ascidia lepadiformis</name>
    <dbReference type="NCBI Taxonomy" id="159417"/>
    <lineage>
        <taxon>Eukaryota</taxon>
        <taxon>Metazoa</taxon>
        <taxon>Chordata</taxon>
        <taxon>Tunicata</taxon>
        <taxon>Ascidiacea</taxon>
        <taxon>Aplousobranchia</taxon>
        <taxon>Clavelinidae</taxon>
        <taxon>Clavelina</taxon>
    </lineage>
</organism>
<dbReference type="SUPFAM" id="SSF50370">
    <property type="entry name" value="Ricin B-like lectins"/>
    <property type="match status" value="1"/>
</dbReference>
<feature type="disulfide bond" evidence="5">
    <location>
        <begin position="246"/>
        <end position="273"/>
    </location>
</feature>
<evidence type="ECO:0000256" key="3">
    <source>
        <dbReference type="ARBA" id="ARBA00023157"/>
    </source>
</evidence>